<evidence type="ECO:0000256" key="2">
    <source>
        <dbReference type="ARBA" id="ARBA00023015"/>
    </source>
</evidence>
<evidence type="ECO:0000259" key="5">
    <source>
        <dbReference type="PROSITE" id="PS50931"/>
    </source>
</evidence>
<sequence length="293" mass="31629">MDLQLRHLRAFSAVADAGSFTAASARLRITQPALSRTVQQLESSLGVQLFERTSRTVELTAAGRDFLLRVRAVLHDLDHAVADVRRERILRVGFSWVLPDPWAAEKVASFEAATGAQADLLRRDDIDAALLSGEVDVALIRHETVPDGVAVRTLLNEPRVAAVSSRSPLAALDRIDWLELGTHPVVVNTLNGNTRPGLWPPGKRPPRTVECRNYDEWIALIAAGRGVGATAASAAGSYLHTGIVYIALTGAPPVPLKLAWLPRRRSPLMRSFMEAVTGPAPAGSSRRAAPEAE</sequence>
<dbReference type="PANTHER" id="PTHR30346:SF17">
    <property type="entry name" value="LYSR FAMILY TRANSCRIPTIONAL REGULATOR"/>
    <property type="match status" value="1"/>
</dbReference>
<dbReference type="Gene3D" id="1.10.10.10">
    <property type="entry name" value="Winged helix-like DNA-binding domain superfamily/Winged helix DNA-binding domain"/>
    <property type="match status" value="1"/>
</dbReference>
<dbReference type="Proteomes" id="UP000616114">
    <property type="component" value="Unassembled WGS sequence"/>
</dbReference>
<comment type="caution">
    <text evidence="6">The sequence shown here is derived from an EMBL/GenBank/DDBJ whole genome shotgun (WGS) entry which is preliminary data.</text>
</comment>
<keyword evidence="4" id="KW-0804">Transcription</keyword>
<protein>
    <submittedName>
        <fullName evidence="6">LysR family transcriptional regulator</fullName>
    </submittedName>
</protein>
<dbReference type="Gene3D" id="3.40.190.10">
    <property type="entry name" value="Periplasmic binding protein-like II"/>
    <property type="match status" value="2"/>
</dbReference>
<dbReference type="GO" id="GO:0003677">
    <property type="term" value="F:DNA binding"/>
    <property type="evidence" value="ECO:0007669"/>
    <property type="project" value="UniProtKB-KW"/>
</dbReference>
<dbReference type="FunFam" id="1.10.10.10:FF:000001">
    <property type="entry name" value="LysR family transcriptional regulator"/>
    <property type="match status" value="1"/>
</dbReference>
<evidence type="ECO:0000313" key="7">
    <source>
        <dbReference type="Proteomes" id="UP000616114"/>
    </source>
</evidence>
<dbReference type="EMBL" id="BMFY01000008">
    <property type="protein sequence ID" value="GGA17078.1"/>
    <property type="molecule type" value="Genomic_DNA"/>
</dbReference>
<dbReference type="PRINTS" id="PR00039">
    <property type="entry name" value="HTHLYSR"/>
</dbReference>
<organism evidence="6 7">
    <name type="scientific">Sediminivirga luteola</name>
    <dbReference type="NCBI Taxonomy" id="1774748"/>
    <lineage>
        <taxon>Bacteria</taxon>
        <taxon>Bacillati</taxon>
        <taxon>Actinomycetota</taxon>
        <taxon>Actinomycetes</taxon>
        <taxon>Micrococcales</taxon>
        <taxon>Brevibacteriaceae</taxon>
        <taxon>Sediminivirga</taxon>
    </lineage>
</organism>
<dbReference type="InterPro" id="IPR005119">
    <property type="entry name" value="LysR_subst-bd"/>
</dbReference>
<proteinExistence type="inferred from homology"/>
<reference evidence="6" key="1">
    <citation type="journal article" date="2014" name="Int. J. Syst. Evol. Microbiol.">
        <title>Complete genome sequence of Corynebacterium casei LMG S-19264T (=DSM 44701T), isolated from a smear-ripened cheese.</title>
        <authorList>
            <consortium name="US DOE Joint Genome Institute (JGI-PGF)"/>
            <person name="Walter F."/>
            <person name="Albersmeier A."/>
            <person name="Kalinowski J."/>
            <person name="Ruckert C."/>
        </authorList>
    </citation>
    <scope>NUCLEOTIDE SEQUENCE</scope>
    <source>
        <strain evidence="6">CGMCC 1.12785</strain>
    </source>
</reference>
<dbReference type="GO" id="GO:0032993">
    <property type="term" value="C:protein-DNA complex"/>
    <property type="evidence" value="ECO:0007669"/>
    <property type="project" value="TreeGrafter"/>
</dbReference>
<keyword evidence="7" id="KW-1185">Reference proteome</keyword>
<dbReference type="SUPFAM" id="SSF53850">
    <property type="entry name" value="Periplasmic binding protein-like II"/>
    <property type="match status" value="1"/>
</dbReference>
<accession>A0A8J2TYQ9</accession>
<evidence type="ECO:0000256" key="3">
    <source>
        <dbReference type="ARBA" id="ARBA00023125"/>
    </source>
</evidence>
<dbReference type="InterPro" id="IPR036390">
    <property type="entry name" value="WH_DNA-bd_sf"/>
</dbReference>
<keyword evidence="2" id="KW-0805">Transcription regulation</keyword>
<evidence type="ECO:0000313" key="6">
    <source>
        <dbReference type="EMBL" id="GGA17078.1"/>
    </source>
</evidence>
<dbReference type="AlphaFoldDB" id="A0A8J2TYQ9"/>
<reference evidence="6" key="2">
    <citation type="submission" date="2020-09" db="EMBL/GenBank/DDBJ databases">
        <authorList>
            <person name="Sun Q."/>
            <person name="Zhou Y."/>
        </authorList>
    </citation>
    <scope>NUCLEOTIDE SEQUENCE</scope>
    <source>
        <strain evidence="6">CGMCC 1.12785</strain>
    </source>
</reference>
<feature type="domain" description="HTH lysR-type" evidence="5">
    <location>
        <begin position="1"/>
        <end position="60"/>
    </location>
</feature>
<dbReference type="GO" id="GO:0003700">
    <property type="term" value="F:DNA-binding transcription factor activity"/>
    <property type="evidence" value="ECO:0007669"/>
    <property type="project" value="InterPro"/>
</dbReference>
<dbReference type="PROSITE" id="PS50931">
    <property type="entry name" value="HTH_LYSR"/>
    <property type="match status" value="1"/>
</dbReference>
<evidence type="ECO:0000256" key="4">
    <source>
        <dbReference type="ARBA" id="ARBA00023163"/>
    </source>
</evidence>
<dbReference type="InterPro" id="IPR036388">
    <property type="entry name" value="WH-like_DNA-bd_sf"/>
</dbReference>
<dbReference type="InterPro" id="IPR000847">
    <property type="entry name" value="LysR_HTH_N"/>
</dbReference>
<keyword evidence="3" id="KW-0238">DNA-binding</keyword>
<dbReference type="Pfam" id="PF00126">
    <property type="entry name" value="HTH_1"/>
    <property type="match status" value="1"/>
</dbReference>
<dbReference type="PANTHER" id="PTHR30346">
    <property type="entry name" value="TRANSCRIPTIONAL DUAL REGULATOR HCAR-RELATED"/>
    <property type="match status" value="1"/>
</dbReference>
<dbReference type="RefSeq" id="WP_188550767.1">
    <property type="nucleotide sequence ID" value="NZ_BMFY01000008.1"/>
</dbReference>
<evidence type="ECO:0000256" key="1">
    <source>
        <dbReference type="ARBA" id="ARBA00009437"/>
    </source>
</evidence>
<dbReference type="Pfam" id="PF03466">
    <property type="entry name" value="LysR_substrate"/>
    <property type="match status" value="1"/>
</dbReference>
<gene>
    <name evidence="6" type="ORF">GCM10011333_20200</name>
</gene>
<dbReference type="SUPFAM" id="SSF46785">
    <property type="entry name" value="Winged helix' DNA-binding domain"/>
    <property type="match status" value="1"/>
</dbReference>
<comment type="similarity">
    <text evidence="1">Belongs to the LysR transcriptional regulatory family.</text>
</comment>
<name>A0A8J2TYQ9_9MICO</name>